<sequence>MGVVEINLDAKGPLPGIPGSRINLYVAGDTVSGYVKVHVAREAIKSLTIEFTGTLQAQVIAGSRTQQKNNLFNFTLSPTITATDGRYPFSFQLPGTVVVAPDESMAPRHVPIAPQSLLPSFTFGLPSENMFAKVEYQVVAKLVHKGTIFTKRDSETKTINISAAPIEDLSLVSSSPASHIFQLQSPKLRPGMEHYKPTAMERFSSFLGNVHQGFQDPKILVDLGADLPNSLALGSQIPTSISINILPDSHGIETPPRIYLLKVEAKLQIITELAVQTSSKSKMTSMDLCSRGWDSRTKPIEYGYQHKLDFTNWMSENFIHDVGNQLVPTFHTANLKRKYRLDLEIWLECVGEIWKKTFERELVLLPAYVGEVVKVQAPAMAPTRTLTAASPVAGEKSMLPMNAIQPDATYDAPPPEYTEVQNNP</sequence>
<dbReference type="Gene3D" id="2.60.40.640">
    <property type="match status" value="1"/>
</dbReference>
<comment type="similarity">
    <text evidence="1">Belongs to the arrestin family.</text>
</comment>
<protein>
    <recommendedName>
        <fullName evidence="5">Arrestin-like N-terminal domain-containing protein</fullName>
    </recommendedName>
</protein>
<evidence type="ECO:0008006" key="5">
    <source>
        <dbReference type="Google" id="ProtNLM"/>
    </source>
</evidence>
<name>A0AAN8N8A6_9PEZI</name>
<dbReference type="PANTHER" id="PTHR11188">
    <property type="entry name" value="ARRESTIN DOMAIN CONTAINING PROTEIN"/>
    <property type="match status" value="1"/>
</dbReference>
<dbReference type="AlphaFoldDB" id="A0AAN8N8A6"/>
<gene>
    <name evidence="3" type="ORF">TWF718_005805</name>
</gene>
<dbReference type="GO" id="GO:0005829">
    <property type="term" value="C:cytosol"/>
    <property type="evidence" value="ECO:0007669"/>
    <property type="project" value="TreeGrafter"/>
</dbReference>
<proteinExistence type="inferred from homology"/>
<dbReference type="InterPro" id="IPR014752">
    <property type="entry name" value="Arrestin-like_C"/>
</dbReference>
<feature type="region of interest" description="Disordered" evidence="2">
    <location>
        <begin position="404"/>
        <end position="424"/>
    </location>
</feature>
<evidence type="ECO:0000313" key="3">
    <source>
        <dbReference type="EMBL" id="KAK6347985.1"/>
    </source>
</evidence>
<dbReference type="PANTHER" id="PTHR11188:SF17">
    <property type="entry name" value="FI21816P1"/>
    <property type="match status" value="1"/>
</dbReference>
<dbReference type="EMBL" id="JAVHNR010000003">
    <property type="protein sequence ID" value="KAK6347985.1"/>
    <property type="molecule type" value="Genomic_DNA"/>
</dbReference>
<organism evidence="3 4">
    <name type="scientific">Orbilia javanica</name>
    <dbReference type="NCBI Taxonomy" id="47235"/>
    <lineage>
        <taxon>Eukaryota</taxon>
        <taxon>Fungi</taxon>
        <taxon>Dikarya</taxon>
        <taxon>Ascomycota</taxon>
        <taxon>Pezizomycotina</taxon>
        <taxon>Orbiliomycetes</taxon>
        <taxon>Orbiliales</taxon>
        <taxon>Orbiliaceae</taxon>
        <taxon>Orbilia</taxon>
    </lineage>
</organism>
<dbReference type="GO" id="GO:0005886">
    <property type="term" value="C:plasma membrane"/>
    <property type="evidence" value="ECO:0007669"/>
    <property type="project" value="TreeGrafter"/>
</dbReference>
<keyword evidence="4" id="KW-1185">Reference proteome</keyword>
<evidence type="ECO:0000313" key="4">
    <source>
        <dbReference type="Proteomes" id="UP001313282"/>
    </source>
</evidence>
<accession>A0AAN8N8A6</accession>
<dbReference type="GO" id="GO:0031625">
    <property type="term" value="F:ubiquitin protein ligase binding"/>
    <property type="evidence" value="ECO:0007669"/>
    <property type="project" value="TreeGrafter"/>
</dbReference>
<dbReference type="Proteomes" id="UP001313282">
    <property type="component" value="Unassembled WGS sequence"/>
</dbReference>
<evidence type="ECO:0000256" key="1">
    <source>
        <dbReference type="ARBA" id="ARBA00005298"/>
    </source>
</evidence>
<dbReference type="GO" id="GO:0030674">
    <property type="term" value="F:protein-macromolecule adaptor activity"/>
    <property type="evidence" value="ECO:0007669"/>
    <property type="project" value="TreeGrafter"/>
</dbReference>
<comment type="caution">
    <text evidence="3">The sequence shown here is derived from an EMBL/GenBank/DDBJ whole genome shotgun (WGS) entry which is preliminary data.</text>
</comment>
<dbReference type="InterPro" id="IPR050357">
    <property type="entry name" value="Arrestin_domain-protein"/>
</dbReference>
<dbReference type="GO" id="GO:0070086">
    <property type="term" value="P:ubiquitin-dependent endocytosis"/>
    <property type="evidence" value="ECO:0007669"/>
    <property type="project" value="TreeGrafter"/>
</dbReference>
<evidence type="ECO:0000256" key="2">
    <source>
        <dbReference type="SAM" id="MobiDB-lite"/>
    </source>
</evidence>
<reference evidence="3 4" key="1">
    <citation type="submission" date="2019-10" db="EMBL/GenBank/DDBJ databases">
        <authorList>
            <person name="Palmer J.M."/>
        </authorList>
    </citation>
    <scope>NUCLEOTIDE SEQUENCE [LARGE SCALE GENOMIC DNA]</scope>
    <source>
        <strain evidence="3 4">TWF718</strain>
    </source>
</reference>